<evidence type="ECO:0000313" key="5">
    <source>
        <dbReference type="Proteomes" id="UP000033930"/>
    </source>
</evidence>
<evidence type="ECO:0000259" key="3">
    <source>
        <dbReference type="SMART" id="SM00244"/>
    </source>
</evidence>
<dbReference type="PRINTS" id="PR00721">
    <property type="entry name" value="STOMATIN"/>
</dbReference>
<organism evidence="4 5">
    <name type="scientific">Candidatus Uhrbacteria bacterium GW2011_GWC1_41_20</name>
    <dbReference type="NCBI Taxonomy" id="1618983"/>
    <lineage>
        <taxon>Bacteria</taxon>
        <taxon>Candidatus Uhriibacteriota</taxon>
    </lineage>
</organism>
<sequence length="267" mass="29833">MGPVRRVKLGMTNHISMGYPIFVIVLFILIVCIRQVNQGHIGVKYRLGKYIGMRQPGWRIVIPVFESMKKVDIRVKAVDVPDQEAITKDNISARINAVIYYRVSDADKAVNIVEDFRYAVSQLAQTTMRNVVGELELDQLLSERESASSRIRDIVDQLTDPWGIKVENVELKDITLPEEMKRVIGKQAEAERERRSVVIKAQGEVEAATNLSQAAAMLSANPGALHLRTLSTLNDLSSDQSNTVIFAVPLEILRAFDGMADKGKSKE</sequence>
<evidence type="ECO:0000256" key="2">
    <source>
        <dbReference type="SAM" id="Phobius"/>
    </source>
</evidence>
<dbReference type="PANTHER" id="PTHR10264:SF19">
    <property type="entry name" value="AT06885P-RELATED"/>
    <property type="match status" value="1"/>
</dbReference>
<keyword evidence="2" id="KW-0812">Transmembrane</keyword>
<dbReference type="Gene3D" id="3.30.479.30">
    <property type="entry name" value="Band 7 domain"/>
    <property type="match status" value="1"/>
</dbReference>
<dbReference type="PATRIC" id="fig|1618983.3.peg.636"/>
<dbReference type="InterPro" id="IPR001107">
    <property type="entry name" value="Band_7"/>
</dbReference>
<evidence type="ECO:0000256" key="1">
    <source>
        <dbReference type="ARBA" id="ARBA00008164"/>
    </source>
</evidence>
<gene>
    <name evidence="4" type="ORF">UU50_C0013G0021</name>
</gene>
<dbReference type="FunFam" id="3.30.479.30:FF:000004">
    <property type="entry name" value="Putative membrane protease family, stomatin"/>
    <property type="match status" value="1"/>
</dbReference>
<dbReference type="InterPro" id="IPR001972">
    <property type="entry name" value="Stomatin_HflK_fam"/>
</dbReference>
<keyword evidence="2" id="KW-1133">Transmembrane helix</keyword>
<dbReference type="InterPro" id="IPR036013">
    <property type="entry name" value="Band_7/SPFH_dom_sf"/>
</dbReference>
<dbReference type="Pfam" id="PF01145">
    <property type="entry name" value="Band_7"/>
    <property type="match status" value="1"/>
</dbReference>
<dbReference type="Proteomes" id="UP000033930">
    <property type="component" value="Unassembled WGS sequence"/>
</dbReference>
<dbReference type="CDD" id="cd08826">
    <property type="entry name" value="SPFH_eoslipins_u1"/>
    <property type="match status" value="1"/>
</dbReference>
<comment type="similarity">
    <text evidence="1">Belongs to the band 7/mec-2 family.</text>
</comment>
<dbReference type="GO" id="GO:0005886">
    <property type="term" value="C:plasma membrane"/>
    <property type="evidence" value="ECO:0007669"/>
    <property type="project" value="InterPro"/>
</dbReference>
<proteinExistence type="inferred from homology"/>
<feature type="transmembrane region" description="Helical" evidence="2">
    <location>
        <begin position="17"/>
        <end position="36"/>
    </location>
</feature>
<accession>A0A0G0YF22</accession>
<dbReference type="AlphaFoldDB" id="A0A0G0YF22"/>
<dbReference type="SMART" id="SM00244">
    <property type="entry name" value="PHB"/>
    <property type="match status" value="1"/>
</dbReference>
<comment type="caution">
    <text evidence="4">The sequence shown here is derived from an EMBL/GenBank/DDBJ whole genome shotgun (WGS) entry which is preliminary data.</text>
</comment>
<dbReference type="PANTHER" id="PTHR10264">
    <property type="entry name" value="BAND 7 PROTEIN-RELATED"/>
    <property type="match status" value="1"/>
</dbReference>
<reference evidence="4 5" key="1">
    <citation type="journal article" date="2015" name="Nature">
        <title>rRNA introns, odd ribosomes, and small enigmatic genomes across a large radiation of phyla.</title>
        <authorList>
            <person name="Brown C.T."/>
            <person name="Hug L.A."/>
            <person name="Thomas B.C."/>
            <person name="Sharon I."/>
            <person name="Castelle C.J."/>
            <person name="Singh A."/>
            <person name="Wilkins M.J."/>
            <person name="Williams K.H."/>
            <person name="Banfield J.F."/>
        </authorList>
    </citation>
    <scope>NUCLEOTIDE SEQUENCE [LARGE SCALE GENOMIC DNA]</scope>
</reference>
<keyword evidence="2" id="KW-0472">Membrane</keyword>
<protein>
    <submittedName>
        <fullName evidence="4">SPFH domain / Band 7 family protein</fullName>
    </submittedName>
</protein>
<dbReference type="EMBL" id="LCAW01000013">
    <property type="protein sequence ID" value="KKR98942.1"/>
    <property type="molecule type" value="Genomic_DNA"/>
</dbReference>
<feature type="domain" description="Band 7" evidence="3">
    <location>
        <begin position="31"/>
        <end position="188"/>
    </location>
</feature>
<dbReference type="GO" id="GO:0098552">
    <property type="term" value="C:side of membrane"/>
    <property type="evidence" value="ECO:0007669"/>
    <property type="project" value="UniProtKB-ARBA"/>
</dbReference>
<dbReference type="InterPro" id="IPR043202">
    <property type="entry name" value="Band-7_stomatin-like"/>
</dbReference>
<dbReference type="SUPFAM" id="SSF117892">
    <property type="entry name" value="Band 7/SPFH domain"/>
    <property type="match status" value="1"/>
</dbReference>
<evidence type="ECO:0000313" key="4">
    <source>
        <dbReference type="EMBL" id="KKR98942.1"/>
    </source>
</evidence>
<name>A0A0G0YF22_9BACT</name>
<dbReference type="Gene3D" id="6.10.250.2090">
    <property type="match status" value="1"/>
</dbReference>